<feature type="chain" id="PRO_5011733156" description="Lipoprotein" evidence="2">
    <location>
        <begin position="26"/>
        <end position="152"/>
    </location>
</feature>
<dbReference type="InterPro" id="IPR045500">
    <property type="entry name" value="DUF6491"/>
</dbReference>
<dbReference type="PROSITE" id="PS51257">
    <property type="entry name" value="PROKAR_LIPOPROTEIN"/>
    <property type="match status" value="1"/>
</dbReference>
<accession>A0A1I2KA34</accession>
<evidence type="ECO:0000256" key="2">
    <source>
        <dbReference type="SAM" id="SignalP"/>
    </source>
</evidence>
<gene>
    <name evidence="3" type="ORF">SAMN02799615_04406</name>
</gene>
<dbReference type="Pfam" id="PF20101">
    <property type="entry name" value="DUF6491"/>
    <property type="match status" value="1"/>
</dbReference>
<name>A0A1I2KA34_9GAMM</name>
<protein>
    <recommendedName>
        <fullName evidence="5">Lipoprotein</fullName>
    </recommendedName>
</protein>
<evidence type="ECO:0000313" key="3">
    <source>
        <dbReference type="EMBL" id="SFF61796.1"/>
    </source>
</evidence>
<evidence type="ECO:0000256" key="1">
    <source>
        <dbReference type="SAM" id="MobiDB-lite"/>
    </source>
</evidence>
<dbReference type="STRING" id="500610.SAMN02799615_04406"/>
<dbReference type="RefSeq" id="WP_026633906.1">
    <property type="nucleotide sequence ID" value="NZ_FONH01000043.1"/>
</dbReference>
<organism evidence="3 4">
    <name type="scientific">Dyella marensis</name>
    <dbReference type="NCBI Taxonomy" id="500610"/>
    <lineage>
        <taxon>Bacteria</taxon>
        <taxon>Pseudomonadati</taxon>
        <taxon>Pseudomonadota</taxon>
        <taxon>Gammaproteobacteria</taxon>
        <taxon>Lysobacterales</taxon>
        <taxon>Rhodanobacteraceae</taxon>
        <taxon>Dyella</taxon>
    </lineage>
</organism>
<dbReference type="Proteomes" id="UP000199477">
    <property type="component" value="Unassembled WGS sequence"/>
</dbReference>
<proteinExistence type="predicted"/>
<feature type="signal peptide" evidence="2">
    <location>
        <begin position="1"/>
        <end position="25"/>
    </location>
</feature>
<keyword evidence="4" id="KW-1185">Reference proteome</keyword>
<evidence type="ECO:0008006" key="5">
    <source>
        <dbReference type="Google" id="ProtNLM"/>
    </source>
</evidence>
<dbReference type="EMBL" id="FONH01000043">
    <property type="protein sequence ID" value="SFF61796.1"/>
    <property type="molecule type" value="Genomic_DNA"/>
</dbReference>
<sequence length="152" mass="16732">MFATRFFLAAIATLGVAACSSVPYAQRISARQAAYAAAAREPVRSFRFFELYSWEPLGDSQLAIYTRPSEAYLVSVMGPCPDLEFTNAIGLTSNLNEVQVRFDKVLTGRRDFPCTIGEIRPVDVGKLKSVEHEQRKIQSAQRDAAGDSKPAP</sequence>
<dbReference type="AlphaFoldDB" id="A0A1I2KA34"/>
<keyword evidence="2" id="KW-0732">Signal</keyword>
<reference evidence="4" key="1">
    <citation type="submission" date="2016-10" db="EMBL/GenBank/DDBJ databases">
        <authorList>
            <person name="Varghese N."/>
            <person name="Submissions S."/>
        </authorList>
    </citation>
    <scope>NUCLEOTIDE SEQUENCE [LARGE SCALE GENOMIC DNA]</scope>
    <source>
        <strain evidence="4">UNC178MFTsu3.1</strain>
    </source>
</reference>
<evidence type="ECO:0000313" key="4">
    <source>
        <dbReference type="Proteomes" id="UP000199477"/>
    </source>
</evidence>
<feature type="region of interest" description="Disordered" evidence="1">
    <location>
        <begin position="131"/>
        <end position="152"/>
    </location>
</feature>